<proteinExistence type="predicted"/>
<reference evidence="3" key="1">
    <citation type="submission" date="2022-11" db="UniProtKB">
        <authorList>
            <consortium name="WormBaseParasite"/>
        </authorList>
    </citation>
    <scope>IDENTIFICATION</scope>
</reference>
<accession>A0A914LMT3</accession>
<evidence type="ECO:0000313" key="2">
    <source>
        <dbReference type="Proteomes" id="UP000887563"/>
    </source>
</evidence>
<feature type="transmembrane region" description="Helical" evidence="1">
    <location>
        <begin position="41"/>
        <end position="61"/>
    </location>
</feature>
<evidence type="ECO:0000313" key="3">
    <source>
        <dbReference type="WBParaSite" id="Minc3s00669g15878"/>
    </source>
</evidence>
<dbReference type="Proteomes" id="UP000887563">
    <property type="component" value="Unplaced"/>
</dbReference>
<keyword evidence="1" id="KW-0812">Transmembrane</keyword>
<organism evidence="2 3">
    <name type="scientific">Meloidogyne incognita</name>
    <name type="common">Southern root-knot nematode worm</name>
    <name type="synonym">Oxyuris incognita</name>
    <dbReference type="NCBI Taxonomy" id="6306"/>
    <lineage>
        <taxon>Eukaryota</taxon>
        <taxon>Metazoa</taxon>
        <taxon>Ecdysozoa</taxon>
        <taxon>Nematoda</taxon>
        <taxon>Chromadorea</taxon>
        <taxon>Rhabditida</taxon>
        <taxon>Tylenchina</taxon>
        <taxon>Tylenchomorpha</taxon>
        <taxon>Tylenchoidea</taxon>
        <taxon>Meloidogynidae</taxon>
        <taxon>Meloidogyninae</taxon>
        <taxon>Meloidogyne</taxon>
        <taxon>Meloidogyne incognita group</taxon>
    </lineage>
</organism>
<name>A0A914LMT3_MELIC</name>
<evidence type="ECO:0000256" key="1">
    <source>
        <dbReference type="SAM" id="Phobius"/>
    </source>
</evidence>
<protein>
    <submittedName>
        <fullName evidence="3">Uncharacterized protein</fullName>
    </submittedName>
</protein>
<keyword evidence="2" id="KW-1185">Reference proteome</keyword>
<dbReference type="WBParaSite" id="Minc3s00669g15878">
    <property type="protein sequence ID" value="Minc3s00669g15878"/>
    <property type="gene ID" value="Minc3s00669g15878"/>
</dbReference>
<sequence length="65" mass="7584">MWADSHIIEPGPGRDLDRKSRLSRSRFFEISILVRPSHLGLFHIVCITKFNINITPLFFLFSARI</sequence>
<keyword evidence="1" id="KW-0472">Membrane</keyword>
<dbReference type="AlphaFoldDB" id="A0A914LMT3"/>
<keyword evidence="1" id="KW-1133">Transmembrane helix</keyword>